<evidence type="ECO:0000313" key="5">
    <source>
        <dbReference type="Proteomes" id="UP000265431"/>
    </source>
</evidence>
<dbReference type="SUPFAM" id="SSF82171">
    <property type="entry name" value="DPP6 N-terminal domain-like"/>
    <property type="match status" value="1"/>
</dbReference>
<evidence type="ECO:0000256" key="1">
    <source>
        <dbReference type="ARBA" id="ARBA00022801"/>
    </source>
</evidence>
<dbReference type="SUPFAM" id="SSF53474">
    <property type="entry name" value="alpha/beta-Hydrolases"/>
    <property type="match status" value="1"/>
</dbReference>
<dbReference type="Proteomes" id="UP000265431">
    <property type="component" value="Unassembled WGS sequence"/>
</dbReference>
<name>A0A399R2B2_9PROT</name>
<feature type="domain" description="Peptidase S9 prolyl oligopeptidase catalytic" evidence="3">
    <location>
        <begin position="467"/>
        <end position="680"/>
    </location>
</feature>
<evidence type="ECO:0000256" key="2">
    <source>
        <dbReference type="SAM" id="SignalP"/>
    </source>
</evidence>
<feature type="chain" id="PRO_5017388476" evidence="2">
    <location>
        <begin position="20"/>
        <end position="691"/>
    </location>
</feature>
<dbReference type="InterPro" id="IPR029058">
    <property type="entry name" value="AB_hydrolase_fold"/>
</dbReference>
<keyword evidence="2" id="KW-0732">Signal</keyword>
<gene>
    <name evidence="4" type="ORF">D1224_06360</name>
</gene>
<dbReference type="Pfam" id="PF00326">
    <property type="entry name" value="Peptidase_S9"/>
    <property type="match status" value="1"/>
</dbReference>
<dbReference type="GO" id="GO:0004252">
    <property type="term" value="F:serine-type endopeptidase activity"/>
    <property type="evidence" value="ECO:0007669"/>
    <property type="project" value="TreeGrafter"/>
</dbReference>
<dbReference type="InterPro" id="IPR001375">
    <property type="entry name" value="Peptidase_S9_cat"/>
</dbReference>
<reference evidence="4 5" key="1">
    <citation type="submission" date="2018-08" db="EMBL/GenBank/DDBJ databases">
        <title>Henriciella mobilis sp. nov., isolated from seawater.</title>
        <authorList>
            <person name="Cheng H."/>
            <person name="Wu Y.-H."/>
            <person name="Xu X.-W."/>
            <person name="Guo L.-L."/>
        </authorList>
    </citation>
    <scope>NUCLEOTIDE SEQUENCE [LARGE SCALE GENOMIC DNA]</scope>
    <source>
        <strain evidence="4 5">CCUG66934</strain>
    </source>
</reference>
<dbReference type="AlphaFoldDB" id="A0A399R2B2"/>
<proteinExistence type="predicted"/>
<evidence type="ECO:0000259" key="3">
    <source>
        <dbReference type="Pfam" id="PF00326"/>
    </source>
</evidence>
<protein>
    <submittedName>
        <fullName evidence="4">S9 family peptidase</fullName>
    </submittedName>
</protein>
<sequence>MKRLLIILACLWLPFWTSAQGGYGDALRNSTTFHDYLRAPALSSVELSPNGRWLTGVKRNHEGIFVFVSDLDNPQAQTVDLPFDESTFVNWVEWANDDWLITSVTVYGTFDGQIYTRAGLNYYTFSGFETMPIPVTRLYLLRRDGSGVQRVFEGVKSLEKRNLNLGRIVSFLPNDPDHFLVAATLRGDLDLFRVQVSTGAHERIGVGKKGTIGWYADINGEPALRVDANRRGTRYTYYGRQDRPNGRTSWKRLKSVRADERAETIKQSTEFRPLSPGAVTGTYYVAARPAGEPTTGIHLYDFTTDTYVRPIRVDPDRDIEDALINPESYEYLGSRYYEDLLKTEFTDQTMQAHMDGLSGMFETAVNIDWTDSSRDGKRWLVYASGPQEPGTYYVYDVENAHIRNYGSAFPNLSPYRLSPVEIVKYRARDGLEITGYLTMPKGVGDGVIPPVVVMPHGGPEMRDTITFDPLAQILAGNGYAVFQPNFRGSSGYGLEFADAGRRQWGKAMQHDIEDGFAHLIAAGKADPSNACIFGYSYGGYAALAAATMTPDLFKCVIAASGPSDLLEMLNWVRDEDGSRSDEYEYWTRHIGDPRRDRDELAAHSPARLAQYVKAPVLMIHGHEDAVVPVEQSSLMVEALNEAGKSVEFVELYRSGHSHRMAGDQRKEMEAIIGFLDSHLAVDPQIWSFSGE</sequence>
<dbReference type="EMBL" id="QWGB01000005">
    <property type="protein sequence ID" value="RIJ23872.1"/>
    <property type="molecule type" value="Genomic_DNA"/>
</dbReference>
<dbReference type="PANTHER" id="PTHR42776">
    <property type="entry name" value="SERINE PEPTIDASE S9 FAMILY MEMBER"/>
    <property type="match status" value="1"/>
</dbReference>
<keyword evidence="1" id="KW-0378">Hydrolase</keyword>
<accession>A0A399R2B2</accession>
<dbReference type="PANTHER" id="PTHR42776:SF27">
    <property type="entry name" value="DIPEPTIDYL PEPTIDASE FAMILY MEMBER 6"/>
    <property type="match status" value="1"/>
</dbReference>
<dbReference type="Gene3D" id="3.40.50.1820">
    <property type="entry name" value="alpha/beta hydrolase"/>
    <property type="match status" value="1"/>
</dbReference>
<organism evidence="4 5">
    <name type="scientific">Henriciella barbarensis</name>
    <dbReference type="NCBI Taxonomy" id="86342"/>
    <lineage>
        <taxon>Bacteria</taxon>
        <taxon>Pseudomonadati</taxon>
        <taxon>Pseudomonadota</taxon>
        <taxon>Alphaproteobacteria</taxon>
        <taxon>Hyphomonadales</taxon>
        <taxon>Hyphomonadaceae</taxon>
        <taxon>Henriciella</taxon>
    </lineage>
</organism>
<evidence type="ECO:0000313" key="4">
    <source>
        <dbReference type="EMBL" id="RIJ23872.1"/>
    </source>
</evidence>
<comment type="caution">
    <text evidence="4">The sequence shown here is derived from an EMBL/GenBank/DDBJ whole genome shotgun (WGS) entry which is preliminary data.</text>
</comment>
<feature type="signal peptide" evidence="2">
    <location>
        <begin position="1"/>
        <end position="19"/>
    </location>
</feature>
<keyword evidence="5" id="KW-1185">Reference proteome</keyword>
<dbReference type="GO" id="GO:0006508">
    <property type="term" value="P:proteolysis"/>
    <property type="evidence" value="ECO:0007669"/>
    <property type="project" value="InterPro"/>
</dbReference>
<dbReference type="OrthoDB" id="128799at2"/>